<dbReference type="Proteomes" id="UP000256269">
    <property type="component" value="Unassembled WGS sequence"/>
</dbReference>
<reference evidence="3 4" key="1">
    <citation type="submission" date="2018-08" db="EMBL/GenBank/DDBJ databases">
        <title>Genomic Encyclopedia of Archaeal and Bacterial Type Strains, Phase II (KMG-II): from individual species to whole genera.</title>
        <authorList>
            <person name="Goeker M."/>
        </authorList>
    </citation>
    <scope>NUCLEOTIDE SEQUENCE [LARGE SCALE GENOMIC DNA]</scope>
    <source>
        <strain evidence="3 4">DSM 45791</strain>
    </source>
</reference>
<sequence length="244" mass="25451">MTAADEQVALVTGASRGIGRAIAEQLSAAGYAVVINHRDSADDAGALARRLERGMVVQADVADPVAVRAMAARVMATYGRLDVLVNNAGATMPGDWRTLAPETWRRCIDVNLTSVFNCIQVFAPMLARTGRGRVVNIGSTYAGMGVGVIAGYAAAKAGVIALTTSFARELAPQVAVNLIAPGNIDTEMTRSVGDEFVQSVIDRTPLRRLGDPADIAALVRFLVSENAAFITGQTIVSDGGHALG</sequence>
<dbReference type="PRINTS" id="PR00080">
    <property type="entry name" value="SDRFAMILY"/>
</dbReference>
<dbReference type="GO" id="GO:0016491">
    <property type="term" value="F:oxidoreductase activity"/>
    <property type="evidence" value="ECO:0007669"/>
    <property type="project" value="UniProtKB-KW"/>
</dbReference>
<evidence type="ECO:0000256" key="1">
    <source>
        <dbReference type="ARBA" id="ARBA00006484"/>
    </source>
</evidence>
<protein>
    <submittedName>
        <fullName evidence="3">3-oxoacyl-[acyl-carrier protein] reductase</fullName>
    </submittedName>
</protein>
<dbReference type="GO" id="GO:0032787">
    <property type="term" value="P:monocarboxylic acid metabolic process"/>
    <property type="evidence" value="ECO:0007669"/>
    <property type="project" value="UniProtKB-ARBA"/>
</dbReference>
<dbReference type="PRINTS" id="PR00081">
    <property type="entry name" value="GDHRDH"/>
</dbReference>
<dbReference type="InterPro" id="IPR002347">
    <property type="entry name" value="SDR_fam"/>
</dbReference>
<proteinExistence type="inferred from homology"/>
<dbReference type="SUPFAM" id="SSF51735">
    <property type="entry name" value="NAD(P)-binding Rossmann-fold domains"/>
    <property type="match status" value="1"/>
</dbReference>
<dbReference type="InterPro" id="IPR050259">
    <property type="entry name" value="SDR"/>
</dbReference>
<evidence type="ECO:0000313" key="3">
    <source>
        <dbReference type="EMBL" id="REH18151.1"/>
    </source>
</evidence>
<dbReference type="Pfam" id="PF13561">
    <property type="entry name" value="adh_short_C2"/>
    <property type="match status" value="1"/>
</dbReference>
<accession>A0A3E0G5L0</accession>
<keyword evidence="2" id="KW-0560">Oxidoreductase</keyword>
<dbReference type="OrthoDB" id="9804774at2"/>
<comment type="similarity">
    <text evidence="1">Belongs to the short-chain dehydrogenases/reductases (SDR) family.</text>
</comment>
<dbReference type="EMBL" id="QUNO01000037">
    <property type="protein sequence ID" value="REH18151.1"/>
    <property type="molecule type" value="Genomic_DNA"/>
</dbReference>
<name>A0A3E0G5L0_9PSEU</name>
<evidence type="ECO:0000256" key="2">
    <source>
        <dbReference type="ARBA" id="ARBA00023002"/>
    </source>
</evidence>
<keyword evidence="4" id="KW-1185">Reference proteome</keyword>
<dbReference type="RefSeq" id="WP_116182207.1">
    <property type="nucleotide sequence ID" value="NZ_CP144375.1"/>
</dbReference>
<organism evidence="3 4">
    <name type="scientific">Kutzneria buriramensis</name>
    <dbReference type="NCBI Taxonomy" id="1045776"/>
    <lineage>
        <taxon>Bacteria</taxon>
        <taxon>Bacillati</taxon>
        <taxon>Actinomycetota</taxon>
        <taxon>Actinomycetes</taxon>
        <taxon>Pseudonocardiales</taxon>
        <taxon>Pseudonocardiaceae</taxon>
        <taxon>Kutzneria</taxon>
    </lineage>
</organism>
<dbReference type="InterPro" id="IPR020904">
    <property type="entry name" value="Sc_DH/Rdtase_CS"/>
</dbReference>
<dbReference type="Gene3D" id="3.40.50.720">
    <property type="entry name" value="NAD(P)-binding Rossmann-like Domain"/>
    <property type="match status" value="1"/>
</dbReference>
<dbReference type="FunFam" id="3.40.50.720:FF:000084">
    <property type="entry name" value="Short-chain dehydrogenase reductase"/>
    <property type="match status" value="1"/>
</dbReference>
<evidence type="ECO:0000313" key="4">
    <source>
        <dbReference type="Proteomes" id="UP000256269"/>
    </source>
</evidence>
<dbReference type="PANTHER" id="PTHR42879">
    <property type="entry name" value="3-OXOACYL-(ACYL-CARRIER-PROTEIN) REDUCTASE"/>
    <property type="match status" value="1"/>
</dbReference>
<dbReference type="AlphaFoldDB" id="A0A3E0G5L0"/>
<dbReference type="PANTHER" id="PTHR42879:SF2">
    <property type="entry name" value="3-OXOACYL-[ACYL-CARRIER-PROTEIN] REDUCTASE FABG"/>
    <property type="match status" value="1"/>
</dbReference>
<dbReference type="InterPro" id="IPR036291">
    <property type="entry name" value="NAD(P)-bd_dom_sf"/>
</dbReference>
<dbReference type="PROSITE" id="PS00061">
    <property type="entry name" value="ADH_SHORT"/>
    <property type="match status" value="1"/>
</dbReference>
<gene>
    <name evidence="3" type="ORF">BCF44_13738</name>
</gene>
<comment type="caution">
    <text evidence="3">The sequence shown here is derived from an EMBL/GenBank/DDBJ whole genome shotgun (WGS) entry which is preliminary data.</text>
</comment>